<keyword evidence="8" id="KW-1133">Transmembrane helix</keyword>
<dbReference type="GO" id="GO:0016020">
    <property type="term" value="C:membrane"/>
    <property type="evidence" value="ECO:0007669"/>
    <property type="project" value="UniProtKB-SubCell"/>
</dbReference>
<evidence type="ECO:0000256" key="3">
    <source>
        <dbReference type="ARBA" id="ARBA00005179"/>
    </source>
</evidence>
<dbReference type="PRINTS" id="PR00463">
    <property type="entry name" value="EP450I"/>
</dbReference>
<evidence type="ECO:0000256" key="9">
    <source>
        <dbReference type="ARBA" id="ARBA00023002"/>
    </source>
</evidence>
<dbReference type="InterPro" id="IPR002401">
    <property type="entry name" value="Cyt_P450_E_grp-I"/>
</dbReference>
<dbReference type="PANTHER" id="PTHR46300:SF7">
    <property type="entry name" value="P450, PUTATIVE (EUROFUNG)-RELATED"/>
    <property type="match status" value="1"/>
</dbReference>
<name>A0A160HKT4_9APHY</name>
<evidence type="ECO:0000256" key="7">
    <source>
        <dbReference type="ARBA" id="ARBA00022723"/>
    </source>
</evidence>
<evidence type="ECO:0000256" key="8">
    <source>
        <dbReference type="ARBA" id="ARBA00022989"/>
    </source>
</evidence>
<evidence type="ECO:0000256" key="10">
    <source>
        <dbReference type="ARBA" id="ARBA00023004"/>
    </source>
</evidence>
<evidence type="ECO:0000256" key="13">
    <source>
        <dbReference type="PIRSR" id="PIRSR602401-1"/>
    </source>
</evidence>
<dbReference type="InterPro" id="IPR050364">
    <property type="entry name" value="Cytochrome_P450_fung"/>
</dbReference>
<dbReference type="GO" id="GO:0016705">
    <property type="term" value="F:oxidoreductase activity, acting on paired donors, with incorporation or reduction of molecular oxygen"/>
    <property type="evidence" value="ECO:0007669"/>
    <property type="project" value="InterPro"/>
</dbReference>
<keyword evidence="7 13" id="KW-0479">Metal-binding</keyword>
<dbReference type="SUPFAM" id="SSF48264">
    <property type="entry name" value="Cytochrome P450"/>
    <property type="match status" value="1"/>
</dbReference>
<evidence type="ECO:0000256" key="14">
    <source>
        <dbReference type="RuleBase" id="RU000461"/>
    </source>
</evidence>
<evidence type="ECO:0000256" key="6">
    <source>
        <dbReference type="ARBA" id="ARBA00022692"/>
    </source>
</evidence>
<dbReference type="PANTHER" id="PTHR46300">
    <property type="entry name" value="P450, PUTATIVE (EUROFUNG)-RELATED-RELATED"/>
    <property type="match status" value="1"/>
</dbReference>
<comment type="similarity">
    <text evidence="4 14">Belongs to the cytochrome P450 family.</text>
</comment>
<evidence type="ECO:0000256" key="11">
    <source>
        <dbReference type="ARBA" id="ARBA00023033"/>
    </source>
</evidence>
<evidence type="ECO:0000256" key="2">
    <source>
        <dbReference type="ARBA" id="ARBA00004167"/>
    </source>
</evidence>
<evidence type="ECO:0000313" key="15">
    <source>
        <dbReference type="EMBL" id="ANC28040.1"/>
    </source>
</evidence>
<dbReference type="InterPro" id="IPR017972">
    <property type="entry name" value="Cyt_P450_CS"/>
</dbReference>
<dbReference type="AlphaFoldDB" id="A0A160HKT4"/>
<comment type="cofactor">
    <cofactor evidence="1 13">
        <name>heme</name>
        <dbReference type="ChEBI" id="CHEBI:30413"/>
    </cofactor>
</comment>
<sequence length="506" mass="57598">MLMAMASDLLTVLLTCTIVLFAVYRCRRATKCHLPPGPRPLPILGNVLDFPKKHLGREFRELSRKHGEIVHLDVLGRSVILLGTYEAACEFFEKRSSNNSDRPQSVMMKLTNLDWIFVFKDCTPEWRRHRRAIHNQFLPSMVTGFHHIMFRVTHNLLRDLLKSPRDFSSHIQFSFASSVLRIVYGTDLVQGDRRYYQLAQRLAIIAEDISTPGRHAVEAFQSLQALPSWFPGAAFKKVAAAWKQELISIRDQLYDSARDEMDRHGVKESLITRLIDGGEDEKMIREVTAAVYAAGSDTTVASVHAFFLAMALHPDVQKRAQEELDATIGIDRLPQVSDQESLPYVSALVKEVLRWHVVAPIGVPHRSTEDDEVNGFIIPGGSIVMANIWAMSRDTESYQDPERFHPERFLRNGQLNCDVRDPASYVFGFGRRLCPGRHFAEAKLFITCASILHTFNISPPLDMEGRPTKLDVWMGNDMAVSHLDSFDCRIIVRDTQKEALIRAEWM</sequence>
<keyword evidence="12" id="KW-0472">Membrane</keyword>
<dbReference type="GO" id="GO:0004497">
    <property type="term" value="F:monooxygenase activity"/>
    <property type="evidence" value="ECO:0007669"/>
    <property type="project" value="UniProtKB-KW"/>
</dbReference>
<proteinExistence type="evidence at transcript level"/>
<reference evidence="15" key="1">
    <citation type="submission" date="2015-11" db="EMBL/GenBank/DDBJ databases">
        <authorList>
            <person name="Zhang Y."/>
            <person name="Guo Z."/>
        </authorList>
    </citation>
    <scope>NUCLEOTIDE SEQUENCE</scope>
    <source>
        <strain evidence="15">L1</strain>
    </source>
</reference>
<feature type="binding site" description="axial binding residue" evidence="13">
    <location>
        <position position="434"/>
    </location>
    <ligand>
        <name>heme</name>
        <dbReference type="ChEBI" id="CHEBI:30413"/>
    </ligand>
    <ligandPart>
        <name>Fe</name>
        <dbReference type="ChEBI" id="CHEBI:18248"/>
    </ligandPart>
</feature>
<comment type="subcellular location">
    <subcellularLocation>
        <location evidence="2">Membrane</location>
        <topology evidence="2">Single-pass membrane protein</topology>
    </subcellularLocation>
</comment>
<dbReference type="Pfam" id="PF00067">
    <property type="entry name" value="p450"/>
    <property type="match status" value="1"/>
</dbReference>
<dbReference type="EMBL" id="KU179168">
    <property type="protein sequence ID" value="ANC28040.1"/>
    <property type="molecule type" value="mRNA"/>
</dbReference>
<dbReference type="GO" id="GO:0005506">
    <property type="term" value="F:iron ion binding"/>
    <property type="evidence" value="ECO:0007669"/>
    <property type="project" value="InterPro"/>
</dbReference>
<dbReference type="InterPro" id="IPR001128">
    <property type="entry name" value="Cyt_P450"/>
</dbReference>
<dbReference type="InterPro" id="IPR036396">
    <property type="entry name" value="Cyt_P450_sf"/>
</dbReference>
<organism evidence="15">
    <name type="scientific">Polyporus umbellatus</name>
    <dbReference type="NCBI Taxonomy" id="158314"/>
    <lineage>
        <taxon>Eukaryota</taxon>
        <taxon>Fungi</taxon>
        <taxon>Dikarya</taxon>
        <taxon>Basidiomycota</taxon>
        <taxon>Agaricomycotina</taxon>
        <taxon>Agaricomycetes</taxon>
        <taxon>Polyporales</taxon>
        <taxon>Polyporaceae</taxon>
        <taxon>Polyporus</taxon>
    </lineage>
</organism>
<evidence type="ECO:0000256" key="4">
    <source>
        <dbReference type="ARBA" id="ARBA00010617"/>
    </source>
</evidence>
<dbReference type="Gene3D" id="1.10.630.10">
    <property type="entry name" value="Cytochrome P450"/>
    <property type="match status" value="1"/>
</dbReference>
<evidence type="ECO:0000256" key="12">
    <source>
        <dbReference type="ARBA" id="ARBA00023136"/>
    </source>
</evidence>
<keyword evidence="5 13" id="KW-0349">Heme</keyword>
<keyword evidence="11 14" id="KW-0503">Monooxygenase</keyword>
<comment type="pathway">
    <text evidence="3">Secondary metabolite biosynthesis.</text>
</comment>
<accession>A0A160HKT4</accession>
<dbReference type="GO" id="GO:0020037">
    <property type="term" value="F:heme binding"/>
    <property type="evidence" value="ECO:0007669"/>
    <property type="project" value="InterPro"/>
</dbReference>
<keyword evidence="10 13" id="KW-0408">Iron</keyword>
<dbReference type="CDD" id="cd11065">
    <property type="entry name" value="CYP64-like"/>
    <property type="match status" value="1"/>
</dbReference>
<protein>
    <submittedName>
        <fullName evidence="15">Cytochrome P450</fullName>
    </submittedName>
</protein>
<keyword evidence="6" id="KW-0812">Transmembrane</keyword>
<evidence type="ECO:0000256" key="1">
    <source>
        <dbReference type="ARBA" id="ARBA00001971"/>
    </source>
</evidence>
<dbReference type="PROSITE" id="PS00086">
    <property type="entry name" value="CYTOCHROME_P450"/>
    <property type="match status" value="1"/>
</dbReference>
<evidence type="ECO:0000256" key="5">
    <source>
        <dbReference type="ARBA" id="ARBA00022617"/>
    </source>
</evidence>
<keyword evidence="9 14" id="KW-0560">Oxidoreductase</keyword>
<dbReference type="PRINTS" id="PR00385">
    <property type="entry name" value="P450"/>
</dbReference>